<proteinExistence type="predicted"/>
<accession>A0AAD4SKE5</accession>
<evidence type="ECO:0000313" key="3">
    <source>
        <dbReference type="Proteomes" id="UP001202328"/>
    </source>
</evidence>
<dbReference type="AlphaFoldDB" id="A0AAD4SKE5"/>
<comment type="caution">
    <text evidence="2">The sequence shown here is derived from an EMBL/GenBank/DDBJ whole genome shotgun (WGS) entry which is preliminary data.</text>
</comment>
<evidence type="ECO:0008006" key="4">
    <source>
        <dbReference type="Google" id="ProtNLM"/>
    </source>
</evidence>
<sequence>MMMMVEEDGGGDWVKEAMKDEFIVAELLTRLKMKKHDDSGSSPSSTMKMMTSLEWGIRQPRSRQVMIRCSGGSNNTNNQNQNQTTSTATVQIKKEGGGGGESTRASPTTPLSWSTGGCGSGGGGGGGGVSVCGGDGYEDSSKRIRQRPTSAASLRSIKVNGTSEPNNRRARKKKTFAELKEEESLMLKERFHLKKELATLRRSWEEEKARNNQLKRIKMQVDLQHISANQRVTTVISQEVIYSQSCNNGGIDQTLMLPMVLIGARHDVGMSVVPPATLTLSNEPKENEARQSLFDLPDLNEPFGEDSGPEVLYGMS</sequence>
<evidence type="ECO:0000256" key="1">
    <source>
        <dbReference type="SAM" id="MobiDB-lite"/>
    </source>
</evidence>
<feature type="compositionally biased region" description="Polar residues" evidence="1">
    <location>
        <begin position="103"/>
        <end position="115"/>
    </location>
</feature>
<feature type="region of interest" description="Disordered" evidence="1">
    <location>
        <begin position="138"/>
        <end position="172"/>
    </location>
</feature>
<gene>
    <name evidence="2" type="ORF">MKW98_014170</name>
</gene>
<feature type="compositionally biased region" description="Polar residues" evidence="1">
    <location>
        <begin position="147"/>
        <end position="165"/>
    </location>
</feature>
<reference evidence="2" key="1">
    <citation type="submission" date="2022-04" db="EMBL/GenBank/DDBJ databases">
        <title>A functionally conserved STORR gene fusion in Papaver species that diverged 16.8 million years ago.</title>
        <authorList>
            <person name="Catania T."/>
        </authorList>
    </citation>
    <scope>NUCLEOTIDE SEQUENCE</scope>
    <source>
        <strain evidence="2">S-188037</strain>
    </source>
</reference>
<dbReference type="Proteomes" id="UP001202328">
    <property type="component" value="Unassembled WGS sequence"/>
</dbReference>
<organism evidence="2 3">
    <name type="scientific">Papaver atlanticum</name>
    <dbReference type="NCBI Taxonomy" id="357466"/>
    <lineage>
        <taxon>Eukaryota</taxon>
        <taxon>Viridiplantae</taxon>
        <taxon>Streptophyta</taxon>
        <taxon>Embryophyta</taxon>
        <taxon>Tracheophyta</taxon>
        <taxon>Spermatophyta</taxon>
        <taxon>Magnoliopsida</taxon>
        <taxon>Ranunculales</taxon>
        <taxon>Papaveraceae</taxon>
        <taxon>Papaveroideae</taxon>
        <taxon>Papaver</taxon>
    </lineage>
</organism>
<keyword evidence="3" id="KW-1185">Reference proteome</keyword>
<protein>
    <recommendedName>
        <fullName evidence="4">BZIP domain-containing protein</fullName>
    </recommendedName>
</protein>
<dbReference type="PANTHER" id="PTHR35099:SF2">
    <property type="entry name" value="OS02G0182700 PROTEIN"/>
    <property type="match status" value="1"/>
</dbReference>
<dbReference type="EMBL" id="JAJJMB010010315">
    <property type="protein sequence ID" value="KAI3909753.1"/>
    <property type="molecule type" value="Genomic_DNA"/>
</dbReference>
<evidence type="ECO:0000313" key="2">
    <source>
        <dbReference type="EMBL" id="KAI3909753.1"/>
    </source>
</evidence>
<feature type="region of interest" description="Disordered" evidence="1">
    <location>
        <begin position="93"/>
        <end position="123"/>
    </location>
</feature>
<name>A0AAD4SKE5_9MAGN</name>
<feature type="region of interest" description="Disordered" evidence="1">
    <location>
        <begin position="296"/>
        <end position="316"/>
    </location>
</feature>
<dbReference type="PANTHER" id="PTHR35099">
    <property type="entry name" value="OS02G0182700 PROTEIN"/>
    <property type="match status" value="1"/>
</dbReference>